<organism evidence="2 3">
    <name type="scientific">Calocera cornea HHB12733</name>
    <dbReference type="NCBI Taxonomy" id="1353952"/>
    <lineage>
        <taxon>Eukaryota</taxon>
        <taxon>Fungi</taxon>
        <taxon>Dikarya</taxon>
        <taxon>Basidiomycota</taxon>
        <taxon>Agaricomycotina</taxon>
        <taxon>Dacrymycetes</taxon>
        <taxon>Dacrymycetales</taxon>
        <taxon>Dacrymycetaceae</taxon>
        <taxon>Calocera</taxon>
    </lineage>
</organism>
<keyword evidence="3" id="KW-1185">Reference proteome</keyword>
<dbReference type="Proteomes" id="UP000076842">
    <property type="component" value="Unassembled WGS sequence"/>
</dbReference>
<evidence type="ECO:0000313" key="3">
    <source>
        <dbReference type="Proteomes" id="UP000076842"/>
    </source>
</evidence>
<feature type="region of interest" description="Disordered" evidence="1">
    <location>
        <begin position="127"/>
        <end position="158"/>
    </location>
</feature>
<dbReference type="AlphaFoldDB" id="A0A165DAA8"/>
<reference evidence="2 3" key="1">
    <citation type="journal article" date="2016" name="Mol. Biol. Evol.">
        <title>Comparative Genomics of Early-Diverging Mushroom-Forming Fungi Provides Insights into the Origins of Lignocellulose Decay Capabilities.</title>
        <authorList>
            <person name="Nagy L.G."/>
            <person name="Riley R."/>
            <person name="Tritt A."/>
            <person name="Adam C."/>
            <person name="Daum C."/>
            <person name="Floudas D."/>
            <person name="Sun H."/>
            <person name="Yadav J.S."/>
            <person name="Pangilinan J."/>
            <person name="Larsson K.H."/>
            <person name="Matsuura K."/>
            <person name="Barry K."/>
            <person name="Labutti K."/>
            <person name="Kuo R."/>
            <person name="Ohm R.A."/>
            <person name="Bhattacharya S.S."/>
            <person name="Shirouzu T."/>
            <person name="Yoshinaga Y."/>
            <person name="Martin F.M."/>
            <person name="Grigoriev I.V."/>
            <person name="Hibbett D.S."/>
        </authorList>
    </citation>
    <scope>NUCLEOTIDE SEQUENCE [LARGE SCALE GENOMIC DNA]</scope>
    <source>
        <strain evidence="2 3">HHB12733</strain>
    </source>
</reference>
<dbReference type="InParanoid" id="A0A165DAA8"/>
<evidence type="ECO:0000313" key="2">
    <source>
        <dbReference type="EMBL" id="KZT52385.1"/>
    </source>
</evidence>
<proteinExistence type="predicted"/>
<evidence type="ECO:0000256" key="1">
    <source>
        <dbReference type="SAM" id="MobiDB-lite"/>
    </source>
</evidence>
<protein>
    <submittedName>
        <fullName evidence="2">Uncharacterized protein</fullName>
    </submittedName>
</protein>
<name>A0A165DAA8_9BASI</name>
<feature type="compositionally biased region" description="Low complexity" evidence="1">
    <location>
        <begin position="144"/>
        <end position="158"/>
    </location>
</feature>
<accession>A0A165DAA8</accession>
<gene>
    <name evidence="2" type="ORF">CALCODRAFT_531294</name>
</gene>
<dbReference type="EMBL" id="KV424068">
    <property type="protein sequence ID" value="KZT52385.1"/>
    <property type="molecule type" value="Genomic_DNA"/>
</dbReference>
<sequence>MTQSHHKSVCEYASLAPSGVSHTDLYCLSVADSPPKHNILQTTEVAFDSLNGQSPFEGVQTGENPHHHDFVAPNADALSERPPYLTETTVCANDTLSSASQPHVVQSSERLAYAAHIPVSVKGTYASNTPAEVGQPSRDLQDATTDSDTESLLSELSSSTDQEQLCPPIIHSEGNTFRLALAEELRAGFRVITNRGSAADLERMKNMDPRLNLLIHGFKDYREKTGIVPEGQSVDLWAAWLHARNFAQSELGKRRRLLLGALHLTYDDFLDALAPPAYDEADPPPYPVLQPGLVQPHNGSNATFIRRSPQPIKFLQPGSTPLFPTDPAIGIASISRSSESRAPASDPVESTGIDAFRILTWFHRWYTFFHAFLMYG</sequence>